<comment type="subcellular location">
    <subcellularLocation>
        <location evidence="1">Membrane</location>
        <topology evidence="1">Single-pass type I membrane protein</topology>
    </subcellularLocation>
</comment>
<evidence type="ECO:0000256" key="7">
    <source>
        <dbReference type="ARBA" id="ARBA00022729"/>
    </source>
</evidence>
<dbReference type="Proteomes" id="UP000289738">
    <property type="component" value="Chromosome A07"/>
</dbReference>
<reference evidence="23 24" key="1">
    <citation type="submission" date="2019-01" db="EMBL/GenBank/DDBJ databases">
        <title>Sequencing of cultivated peanut Arachis hypogaea provides insights into genome evolution and oil improvement.</title>
        <authorList>
            <person name="Chen X."/>
        </authorList>
    </citation>
    <scope>NUCLEOTIDE SEQUENCE [LARGE SCALE GENOMIC DNA]</scope>
    <source>
        <strain evidence="24">cv. Fuhuasheng</strain>
        <tissue evidence="23">Leaves</tissue>
    </source>
</reference>
<dbReference type="GO" id="GO:0005524">
    <property type="term" value="F:ATP binding"/>
    <property type="evidence" value="ECO:0007669"/>
    <property type="project" value="UniProtKB-KW"/>
</dbReference>
<evidence type="ECO:0000256" key="3">
    <source>
        <dbReference type="ARBA" id="ARBA00022536"/>
    </source>
</evidence>
<dbReference type="SMART" id="SM00181">
    <property type="entry name" value="EGF"/>
    <property type="match status" value="2"/>
</dbReference>
<comment type="function">
    <text evidence="18">Serine/threonine-protein kinase that may function as a signaling receptor of extracellular matrix component. Binding to pectin may have significance in the control of cell expansion, morphogenesis and development.</text>
</comment>
<dbReference type="EMBL" id="SDMP01000007">
    <property type="protein sequence ID" value="RYR47862.1"/>
    <property type="molecule type" value="Genomic_DNA"/>
</dbReference>
<dbReference type="GO" id="GO:0030247">
    <property type="term" value="F:polysaccharide binding"/>
    <property type="evidence" value="ECO:0007669"/>
    <property type="project" value="InterPro"/>
</dbReference>
<evidence type="ECO:0000256" key="11">
    <source>
        <dbReference type="ARBA" id="ARBA00022840"/>
    </source>
</evidence>
<dbReference type="SUPFAM" id="SSF56112">
    <property type="entry name" value="Protein kinase-like (PK-like)"/>
    <property type="match status" value="1"/>
</dbReference>
<dbReference type="Gene3D" id="3.30.200.20">
    <property type="entry name" value="Phosphorylase Kinase, domain 1"/>
    <property type="match status" value="1"/>
</dbReference>
<evidence type="ECO:0000256" key="19">
    <source>
        <dbReference type="PROSITE-ProRule" id="PRU00076"/>
    </source>
</evidence>
<dbReference type="SMART" id="SM00179">
    <property type="entry name" value="EGF_CA"/>
    <property type="match status" value="1"/>
</dbReference>
<keyword evidence="10" id="KW-0418">Kinase</keyword>
<proteinExistence type="predicted"/>
<gene>
    <name evidence="23" type="ORF">Ahy_A07g033839</name>
</gene>
<dbReference type="InterPro" id="IPR025287">
    <property type="entry name" value="WAK_GUB"/>
</dbReference>
<dbReference type="InterPro" id="IPR000719">
    <property type="entry name" value="Prot_kinase_dom"/>
</dbReference>
<keyword evidence="14" id="KW-1015">Disulfide bond</keyword>
<dbReference type="Gene3D" id="1.10.510.10">
    <property type="entry name" value="Transferase(Phosphotransferase) domain 1"/>
    <property type="match status" value="1"/>
</dbReference>
<evidence type="ECO:0000256" key="16">
    <source>
        <dbReference type="ARBA" id="ARBA00047558"/>
    </source>
</evidence>
<evidence type="ECO:0000256" key="14">
    <source>
        <dbReference type="ARBA" id="ARBA00023157"/>
    </source>
</evidence>
<evidence type="ECO:0000259" key="22">
    <source>
        <dbReference type="PROSITE" id="PS50026"/>
    </source>
</evidence>
<dbReference type="Pfam" id="PF13947">
    <property type="entry name" value="GUB_WAK_bind"/>
    <property type="match status" value="1"/>
</dbReference>
<dbReference type="PROSITE" id="PS50026">
    <property type="entry name" value="EGF_3"/>
    <property type="match status" value="1"/>
</dbReference>
<dbReference type="InterPro" id="IPR045274">
    <property type="entry name" value="WAK-like"/>
</dbReference>
<feature type="domain" description="EGF-like" evidence="22">
    <location>
        <begin position="342"/>
        <end position="386"/>
    </location>
</feature>
<keyword evidence="3 19" id="KW-0245">EGF-like domain</keyword>
<dbReference type="PANTHER" id="PTHR27005">
    <property type="entry name" value="WALL-ASSOCIATED RECEPTOR KINASE-LIKE 21"/>
    <property type="match status" value="1"/>
</dbReference>
<evidence type="ECO:0000313" key="23">
    <source>
        <dbReference type="EMBL" id="RYR47862.1"/>
    </source>
</evidence>
<evidence type="ECO:0000256" key="17">
    <source>
        <dbReference type="ARBA" id="ARBA00047951"/>
    </source>
</evidence>
<dbReference type="InterPro" id="IPR001245">
    <property type="entry name" value="Ser-Thr/Tyr_kinase_cat_dom"/>
</dbReference>
<dbReference type="CDD" id="cd00054">
    <property type="entry name" value="EGF_CA"/>
    <property type="match status" value="1"/>
</dbReference>
<comment type="caution">
    <text evidence="19">Lacks conserved residue(s) required for the propagation of feature annotation.</text>
</comment>
<evidence type="ECO:0000313" key="24">
    <source>
        <dbReference type="Proteomes" id="UP000289738"/>
    </source>
</evidence>
<dbReference type="InterPro" id="IPR000742">
    <property type="entry name" value="EGF"/>
</dbReference>
<comment type="catalytic activity">
    <reaction evidence="16">
        <text>L-seryl-[protein] + ATP = O-phospho-L-seryl-[protein] + ADP + H(+)</text>
        <dbReference type="Rhea" id="RHEA:17989"/>
        <dbReference type="Rhea" id="RHEA-COMP:9863"/>
        <dbReference type="Rhea" id="RHEA-COMP:11604"/>
        <dbReference type="ChEBI" id="CHEBI:15378"/>
        <dbReference type="ChEBI" id="CHEBI:29999"/>
        <dbReference type="ChEBI" id="CHEBI:30616"/>
        <dbReference type="ChEBI" id="CHEBI:83421"/>
        <dbReference type="ChEBI" id="CHEBI:456216"/>
    </reaction>
</comment>
<keyword evidence="24" id="KW-1185">Reference proteome</keyword>
<evidence type="ECO:0008006" key="25">
    <source>
        <dbReference type="Google" id="ProtNLM"/>
    </source>
</evidence>
<dbReference type="AlphaFoldDB" id="A0A445CA84"/>
<keyword evidence="8" id="KW-0677">Repeat</keyword>
<evidence type="ECO:0000256" key="12">
    <source>
        <dbReference type="ARBA" id="ARBA00022989"/>
    </source>
</evidence>
<dbReference type="PANTHER" id="PTHR27005:SF511">
    <property type="entry name" value="WALL-ASSOCIATED RECEPTOR KINASE 1-RELATED"/>
    <property type="match status" value="1"/>
</dbReference>
<keyword evidence="7" id="KW-0732">Signal</keyword>
<comment type="catalytic activity">
    <reaction evidence="17">
        <text>L-threonyl-[protein] + ATP = O-phospho-L-threonyl-[protein] + ADP + H(+)</text>
        <dbReference type="Rhea" id="RHEA:46608"/>
        <dbReference type="Rhea" id="RHEA-COMP:11060"/>
        <dbReference type="Rhea" id="RHEA-COMP:11605"/>
        <dbReference type="ChEBI" id="CHEBI:15378"/>
        <dbReference type="ChEBI" id="CHEBI:30013"/>
        <dbReference type="ChEBI" id="CHEBI:30616"/>
        <dbReference type="ChEBI" id="CHEBI:61977"/>
        <dbReference type="ChEBI" id="CHEBI:456216"/>
    </reaction>
</comment>
<keyword evidence="4" id="KW-0597">Phosphoprotein</keyword>
<dbReference type="InterPro" id="IPR008271">
    <property type="entry name" value="Ser/Thr_kinase_AS"/>
</dbReference>
<dbReference type="FunFam" id="3.30.200.20:FF:000043">
    <property type="entry name" value="Wall-associated receptor kinase 2"/>
    <property type="match status" value="1"/>
</dbReference>
<dbReference type="FunFam" id="2.10.25.10:FF:000038">
    <property type="entry name" value="Fibrillin 2"/>
    <property type="match status" value="1"/>
</dbReference>
<evidence type="ECO:0000256" key="6">
    <source>
        <dbReference type="ARBA" id="ARBA00022692"/>
    </source>
</evidence>
<dbReference type="Gene3D" id="2.10.25.10">
    <property type="entry name" value="Laminin"/>
    <property type="match status" value="1"/>
</dbReference>
<dbReference type="GO" id="GO:0005886">
    <property type="term" value="C:plasma membrane"/>
    <property type="evidence" value="ECO:0007669"/>
    <property type="project" value="TreeGrafter"/>
</dbReference>
<sequence length="794" mass="87714">MDHREGPLYILISICILQRVEKTYMGVEAYTSKLKPPLLLLLVVAAAHEAAVIQVGPRNCKRTCGSVSIPFPFGTTRECSLAPEFLINCTHHGPYLPSAYLLEDNDYDLQVLNISVDDAELLVSLPVASDCYYNDTTSKKQDKIFNNETDWQFNFGNYSLSWSRNVFTTVGCDTLGLVVTGDFYGDGKPYVKTCFSYCEDRADAMTGSCNGTGCCHIDIPKAEVKEEVLTAISYGFENSLLNNSDKIEYSPCGYAFVAEKGRYDFVSADLNNTKLNNTKFPVVLDWSVGNQTCEEAKKKNSSYACKGPNTTCQPSEKRPGYLCKCRPGFQGNPYHQNGCPQDINECLGPNDCVEHATCHNDPPGNYTCKCPKGLKGDGRNSGTKCQKPKPDTQIILIIALSISVCVIALLVACSSIYCALKKRKLIKLKEHLFQQNGGLLLQQQIATHHQGSTQTAKVFSVEELKKATNNFDECNVLGQGGQGTVYKGLLLDNRVVAIKMSKISDISQVEHFINEVVVLSQINHRNVVKLLGCCLETKVPLLVYEFVPNGTIHDHLHSYTQISSELTWKVRLRIAAETAEALAYLHFATSIPIIHRDVKTSNILLDRDLTAKVSDFGASRIVPLDKTQITTLVQGTLGYLDPEYFHTSKLTEKSDVYSFGVVLAELLTARKALAFDVPEDEKNLAKHFVVSMEEGRLLEIVEKHIVEEAKEEALAEFGNIALRCLKLKGEERPSMKQVAMELERLRVEECGNNKVIIASSSAFHVEDGSGVISDISTGVDALNLDSMSLLGNGR</sequence>
<evidence type="ECO:0000256" key="13">
    <source>
        <dbReference type="ARBA" id="ARBA00023136"/>
    </source>
</evidence>
<dbReference type="CDD" id="cd14066">
    <property type="entry name" value="STKc_IRAK"/>
    <property type="match status" value="1"/>
</dbReference>
<keyword evidence="9" id="KW-0547">Nucleotide-binding</keyword>
<dbReference type="SMART" id="SM00220">
    <property type="entry name" value="S_TKc"/>
    <property type="match status" value="1"/>
</dbReference>
<evidence type="ECO:0000256" key="8">
    <source>
        <dbReference type="ARBA" id="ARBA00022737"/>
    </source>
</evidence>
<keyword evidence="5" id="KW-0808">Transferase</keyword>
<keyword evidence="12 20" id="KW-1133">Transmembrane helix</keyword>
<keyword evidence="13 20" id="KW-0472">Membrane</keyword>
<accession>A0A445CA84</accession>
<organism evidence="23 24">
    <name type="scientific">Arachis hypogaea</name>
    <name type="common">Peanut</name>
    <dbReference type="NCBI Taxonomy" id="3818"/>
    <lineage>
        <taxon>Eukaryota</taxon>
        <taxon>Viridiplantae</taxon>
        <taxon>Streptophyta</taxon>
        <taxon>Embryophyta</taxon>
        <taxon>Tracheophyta</taxon>
        <taxon>Spermatophyta</taxon>
        <taxon>Magnoliopsida</taxon>
        <taxon>eudicotyledons</taxon>
        <taxon>Gunneridae</taxon>
        <taxon>Pentapetalae</taxon>
        <taxon>rosids</taxon>
        <taxon>fabids</taxon>
        <taxon>Fabales</taxon>
        <taxon>Fabaceae</taxon>
        <taxon>Papilionoideae</taxon>
        <taxon>50 kb inversion clade</taxon>
        <taxon>dalbergioids sensu lato</taxon>
        <taxon>Dalbergieae</taxon>
        <taxon>Pterocarpus clade</taxon>
        <taxon>Arachis</taxon>
    </lineage>
</organism>
<comment type="caution">
    <text evidence="23">The sequence shown here is derived from an EMBL/GenBank/DDBJ whole genome shotgun (WGS) entry which is preliminary data.</text>
</comment>
<dbReference type="GO" id="GO:0005509">
    <property type="term" value="F:calcium ion binding"/>
    <property type="evidence" value="ECO:0007669"/>
    <property type="project" value="InterPro"/>
</dbReference>
<dbReference type="SUPFAM" id="SSF57196">
    <property type="entry name" value="EGF/Laminin"/>
    <property type="match status" value="1"/>
</dbReference>
<dbReference type="GO" id="GO:0007166">
    <property type="term" value="P:cell surface receptor signaling pathway"/>
    <property type="evidence" value="ECO:0007669"/>
    <property type="project" value="InterPro"/>
</dbReference>
<dbReference type="Pfam" id="PF07714">
    <property type="entry name" value="PK_Tyr_Ser-Thr"/>
    <property type="match status" value="1"/>
</dbReference>
<dbReference type="InterPro" id="IPR011009">
    <property type="entry name" value="Kinase-like_dom_sf"/>
</dbReference>
<dbReference type="InterPro" id="IPR001881">
    <property type="entry name" value="EGF-like_Ca-bd_dom"/>
</dbReference>
<evidence type="ECO:0000256" key="18">
    <source>
        <dbReference type="ARBA" id="ARBA00058961"/>
    </source>
</evidence>
<dbReference type="PROSITE" id="PS50011">
    <property type="entry name" value="PROTEIN_KINASE_DOM"/>
    <property type="match status" value="1"/>
</dbReference>
<protein>
    <recommendedName>
        <fullName evidence="25">Protein kinase domain-containing protein</fullName>
    </recommendedName>
</protein>
<name>A0A445CA84_ARAHY</name>
<evidence type="ECO:0000256" key="5">
    <source>
        <dbReference type="ARBA" id="ARBA00022679"/>
    </source>
</evidence>
<evidence type="ECO:0000256" key="1">
    <source>
        <dbReference type="ARBA" id="ARBA00004479"/>
    </source>
</evidence>
<evidence type="ECO:0000256" key="20">
    <source>
        <dbReference type="SAM" id="Phobius"/>
    </source>
</evidence>
<keyword evidence="6 20" id="KW-0812">Transmembrane</keyword>
<evidence type="ECO:0000256" key="2">
    <source>
        <dbReference type="ARBA" id="ARBA00022527"/>
    </source>
</evidence>
<dbReference type="FunFam" id="1.10.510.10:FF:000084">
    <property type="entry name" value="Wall-associated receptor kinase 2"/>
    <property type="match status" value="1"/>
</dbReference>
<evidence type="ECO:0000256" key="15">
    <source>
        <dbReference type="ARBA" id="ARBA00023180"/>
    </source>
</evidence>
<evidence type="ECO:0000256" key="10">
    <source>
        <dbReference type="ARBA" id="ARBA00022777"/>
    </source>
</evidence>
<feature type="domain" description="Protein kinase" evidence="21">
    <location>
        <begin position="471"/>
        <end position="745"/>
    </location>
</feature>
<evidence type="ECO:0000259" key="21">
    <source>
        <dbReference type="PROSITE" id="PS50011"/>
    </source>
</evidence>
<dbReference type="PROSITE" id="PS00108">
    <property type="entry name" value="PROTEIN_KINASE_ST"/>
    <property type="match status" value="1"/>
</dbReference>
<dbReference type="STRING" id="3818.A0A445CA84"/>
<feature type="transmembrane region" description="Helical" evidence="20">
    <location>
        <begin position="394"/>
        <end position="420"/>
    </location>
</feature>
<keyword evidence="11" id="KW-0067">ATP-binding</keyword>
<evidence type="ECO:0000256" key="9">
    <source>
        <dbReference type="ARBA" id="ARBA00022741"/>
    </source>
</evidence>
<dbReference type="GO" id="GO:0004674">
    <property type="term" value="F:protein serine/threonine kinase activity"/>
    <property type="evidence" value="ECO:0007669"/>
    <property type="project" value="UniProtKB-KW"/>
</dbReference>
<keyword evidence="2" id="KW-0723">Serine/threonine-protein kinase</keyword>
<evidence type="ECO:0000256" key="4">
    <source>
        <dbReference type="ARBA" id="ARBA00022553"/>
    </source>
</evidence>
<keyword evidence="15" id="KW-0325">Glycoprotein</keyword>